<dbReference type="PANTHER" id="PTHR47506:SF6">
    <property type="entry name" value="HTH-TYPE TRANSCRIPTIONAL REPRESSOR NEMR"/>
    <property type="match status" value="1"/>
</dbReference>
<dbReference type="InterPro" id="IPR009057">
    <property type="entry name" value="Homeodomain-like_sf"/>
</dbReference>
<reference evidence="6 7" key="1">
    <citation type="submission" date="2020-04" db="EMBL/GenBank/DDBJ databases">
        <title>Draft genome of Leeia sp. IMCC25680.</title>
        <authorList>
            <person name="Song J."/>
            <person name="Cho J.-C."/>
        </authorList>
    </citation>
    <scope>NUCLEOTIDE SEQUENCE [LARGE SCALE GENOMIC DNA]</scope>
    <source>
        <strain evidence="6 7">IMCC25680</strain>
    </source>
</reference>
<dbReference type="AlphaFoldDB" id="A0A847SHV8"/>
<dbReference type="PROSITE" id="PS50977">
    <property type="entry name" value="HTH_TETR_2"/>
    <property type="match status" value="1"/>
</dbReference>
<dbReference type="SUPFAM" id="SSF48498">
    <property type="entry name" value="Tetracyclin repressor-like, C-terminal domain"/>
    <property type="match status" value="1"/>
</dbReference>
<sequence>MHPMSRHIDTRNHLLDTGSQIILGRGFSAVGLAEILGTAEVPKGSFYHYFASKEAFGVAMLQRYFAEYLTLLRQRLTREEGTAHERLLGYYQQWVANHQANCSGGGCLAVKLSGEVADLSEPMREALAEGMHGVCGLIADCIIQGQQEGSITTAQAAPELAASLYSLWVGSALLSKVQRSLLPLQLALQQTRLLLQAP</sequence>
<dbReference type="InterPro" id="IPR036271">
    <property type="entry name" value="Tet_transcr_reg_TetR-rel_C_sf"/>
</dbReference>
<dbReference type="SUPFAM" id="SSF46689">
    <property type="entry name" value="Homeodomain-like"/>
    <property type="match status" value="1"/>
</dbReference>
<evidence type="ECO:0000256" key="4">
    <source>
        <dbReference type="PROSITE-ProRule" id="PRU00335"/>
    </source>
</evidence>
<evidence type="ECO:0000313" key="6">
    <source>
        <dbReference type="EMBL" id="NLR75472.1"/>
    </source>
</evidence>
<evidence type="ECO:0000313" key="7">
    <source>
        <dbReference type="Proteomes" id="UP000587991"/>
    </source>
</evidence>
<keyword evidence="7" id="KW-1185">Reference proteome</keyword>
<dbReference type="InterPro" id="IPR011075">
    <property type="entry name" value="TetR_C"/>
</dbReference>
<protein>
    <submittedName>
        <fullName evidence="6">TetR/AcrR family transcriptional regulator</fullName>
    </submittedName>
</protein>
<dbReference type="Pfam" id="PF00440">
    <property type="entry name" value="TetR_N"/>
    <property type="match status" value="1"/>
</dbReference>
<dbReference type="InterPro" id="IPR001647">
    <property type="entry name" value="HTH_TetR"/>
</dbReference>
<gene>
    <name evidence="6" type="ORF">HF682_09910</name>
</gene>
<evidence type="ECO:0000256" key="2">
    <source>
        <dbReference type="ARBA" id="ARBA00023125"/>
    </source>
</evidence>
<evidence type="ECO:0000259" key="5">
    <source>
        <dbReference type="PROSITE" id="PS50977"/>
    </source>
</evidence>
<dbReference type="Proteomes" id="UP000587991">
    <property type="component" value="Unassembled WGS sequence"/>
</dbReference>
<comment type="caution">
    <text evidence="6">The sequence shown here is derived from an EMBL/GenBank/DDBJ whole genome shotgun (WGS) entry which is preliminary data.</text>
</comment>
<proteinExistence type="predicted"/>
<accession>A0A847SHV8</accession>
<evidence type="ECO:0000256" key="3">
    <source>
        <dbReference type="ARBA" id="ARBA00023163"/>
    </source>
</evidence>
<dbReference type="Gene3D" id="1.10.357.10">
    <property type="entry name" value="Tetracycline Repressor, domain 2"/>
    <property type="match status" value="1"/>
</dbReference>
<dbReference type="EMBL" id="JABAIM010000002">
    <property type="protein sequence ID" value="NLR75472.1"/>
    <property type="molecule type" value="Genomic_DNA"/>
</dbReference>
<dbReference type="GO" id="GO:0003677">
    <property type="term" value="F:DNA binding"/>
    <property type="evidence" value="ECO:0007669"/>
    <property type="project" value="UniProtKB-UniRule"/>
</dbReference>
<keyword evidence="3" id="KW-0804">Transcription</keyword>
<dbReference type="Pfam" id="PF16925">
    <property type="entry name" value="TetR_C_13"/>
    <property type="match status" value="1"/>
</dbReference>
<name>A0A847SHV8_9NEIS</name>
<evidence type="ECO:0000256" key="1">
    <source>
        <dbReference type="ARBA" id="ARBA00023015"/>
    </source>
</evidence>
<dbReference type="PANTHER" id="PTHR47506">
    <property type="entry name" value="TRANSCRIPTIONAL REGULATORY PROTEIN"/>
    <property type="match status" value="1"/>
</dbReference>
<organism evidence="6 7">
    <name type="scientific">Leeia aquatica</name>
    <dbReference type="NCBI Taxonomy" id="2725557"/>
    <lineage>
        <taxon>Bacteria</taxon>
        <taxon>Pseudomonadati</taxon>
        <taxon>Pseudomonadota</taxon>
        <taxon>Betaproteobacteria</taxon>
        <taxon>Neisseriales</taxon>
        <taxon>Leeiaceae</taxon>
        <taxon>Leeia</taxon>
    </lineage>
</organism>
<feature type="domain" description="HTH tetR-type" evidence="5">
    <location>
        <begin position="8"/>
        <end position="68"/>
    </location>
</feature>
<keyword evidence="2 4" id="KW-0238">DNA-binding</keyword>
<feature type="DNA-binding region" description="H-T-H motif" evidence="4">
    <location>
        <begin position="31"/>
        <end position="50"/>
    </location>
</feature>
<keyword evidence="1" id="KW-0805">Transcription regulation</keyword>